<evidence type="ECO:0000256" key="3">
    <source>
        <dbReference type="ARBA" id="ARBA00022989"/>
    </source>
</evidence>
<reference evidence="9" key="1">
    <citation type="journal article" date="2019" name="Int. J. Syst. Evol. Microbiol.">
        <title>The Global Catalogue of Microorganisms (GCM) 10K type strain sequencing project: providing services to taxonomists for standard genome sequencing and annotation.</title>
        <authorList>
            <consortium name="The Broad Institute Genomics Platform"/>
            <consortium name="The Broad Institute Genome Sequencing Center for Infectious Disease"/>
            <person name="Wu L."/>
            <person name="Ma J."/>
        </authorList>
    </citation>
    <scope>NUCLEOTIDE SEQUENCE [LARGE SCALE GENOMIC DNA]</scope>
    <source>
        <strain evidence="9">CGMCC 4.7289</strain>
    </source>
</reference>
<evidence type="ECO:0000259" key="7">
    <source>
        <dbReference type="Pfam" id="PF12698"/>
    </source>
</evidence>
<feature type="transmembrane region" description="Helical" evidence="6">
    <location>
        <begin position="18"/>
        <end position="37"/>
    </location>
</feature>
<protein>
    <submittedName>
        <fullName evidence="8">ABC transporter permease</fullName>
    </submittedName>
</protein>
<keyword evidence="4 6" id="KW-0472">Membrane</keyword>
<feature type="transmembrane region" description="Helical" evidence="6">
    <location>
        <begin position="215"/>
        <end position="235"/>
    </location>
</feature>
<evidence type="ECO:0000256" key="1">
    <source>
        <dbReference type="ARBA" id="ARBA00004141"/>
    </source>
</evidence>
<dbReference type="EMBL" id="JBHSAY010000003">
    <property type="protein sequence ID" value="MFC4129261.1"/>
    <property type="molecule type" value="Genomic_DNA"/>
</dbReference>
<keyword evidence="9" id="KW-1185">Reference proteome</keyword>
<dbReference type="PANTHER" id="PTHR43229">
    <property type="entry name" value="NODULATION PROTEIN J"/>
    <property type="match status" value="1"/>
</dbReference>
<dbReference type="PIRSF" id="PIRSF006648">
    <property type="entry name" value="DrrB"/>
    <property type="match status" value="1"/>
</dbReference>
<feature type="transmembrane region" description="Helical" evidence="6">
    <location>
        <begin position="129"/>
        <end position="154"/>
    </location>
</feature>
<dbReference type="InterPro" id="IPR051784">
    <property type="entry name" value="Nod_factor_ABC_transporter"/>
</dbReference>
<dbReference type="Proteomes" id="UP001595816">
    <property type="component" value="Unassembled WGS sequence"/>
</dbReference>
<feature type="transmembrane region" description="Helical" evidence="6">
    <location>
        <begin position="93"/>
        <end position="117"/>
    </location>
</feature>
<keyword evidence="5" id="KW-0046">Antibiotic resistance</keyword>
<keyword evidence="2 6" id="KW-0812">Transmembrane</keyword>
<comment type="subcellular location">
    <subcellularLocation>
        <location evidence="1">Membrane</location>
        <topology evidence="1">Multi-pass membrane protein</topology>
    </subcellularLocation>
</comment>
<proteinExistence type="predicted"/>
<evidence type="ECO:0000256" key="4">
    <source>
        <dbReference type="ARBA" id="ARBA00023136"/>
    </source>
</evidence>
<name>A0ABV8LFK9_9ACTN</name>
<gene>
    <name evidence="8" type="ORF">ACFOZ4_01380</name>
</gene>
<dbReference type="Pfam" id="PF12698">
    <property type="entry name" value="ABC2_membrane_3"/>
    <property type="match status" value="1"/>
</dbReference>
<evidence type="ECO:0000256" key="6">
    <source>
        <dbReference type="SAM" id="Phobius"/>
    </source>
</evidence>
<evidence type="ECO:0000313" key="9">
    <source>
        <dbReference type="Proteomes" id="UP001595816"/>
    </source>
</evidence>
<dbReference type="InterPro" id="IPR013525">
    <property type="entry name" value="ABC2_TM"/>
</dbReference>
<dbReference type="InterPro" id="IPR000412">
    <property type="entry name" value="ABC_2_transport"/>
</dbReference>
<dbReference type="RefSeq" id="WP_253759057.1">
    <property type="nucleotide sequence ID" value="NZ_JAMZDZ010000001.1"/>
</dbReference>
<feature type="transmembrane region" description="Helical" evidence="6">
    <location>
        <begin position="49"/>
        <end position="72"/>
    </location>
</feature>
<comment type="caution">
    <text evidence="8">The sequence shown here is derived from an EMBL/GenBank/DDBJ whole genome shotgun (WGS) entry which is preliminary data.</text>
</comment>
<evidence type="ECO:0000313" key="8">
    <source>
        <dbReference type="EMBL" id="MFC4129261.1"/>
    </source>
</evidence>
<organism evidence="8 9">
    <name type="scientific">Hamadaea flava</name>
    <dbReference type="NCBI Taxonomy" id="1742688"/>
    <lineage>
        <taxon>Bacteria</taxon>
        <taxon>Bacillati</taxon>
        <taxon>Actinomycetota</taxon>
        <taxon>Actinomycetes</taxon>
        <taxon>Micromonosporales</taxon>
        <taxon>Micromonosporaceae</taxon>
        <taxon>Hamadaea</taxon>
    </lineage>
</organism>
<dbReference type="PANTHER" id="PTHR43229:SF6">
    <property type="entry name" value="ABC-TYPE MULTIDRUG TRANSPORT SYSTEM, PERMEASE COMPONENT"/>
    <property type="match status" value="1"/>
</dbReference>
<accession>A0ABV8LFK9</accession>
<evidence type="ECO:0000256" key="5">
    <source>
        <dbReference type="ARBA" id="ARBA00023251"/>
    </source>
</evidence>
<feature type="domain" description="ABC-2 type transporter transmembrane" evidence="7">
    <location>
        <begin position="42"/>
        <end position="233"/>
    </location>
</feature>
<feature type="transmembrane region" description="Helical" evidence="6">
    <location>
        <begin position="161"/>
        <end position="178"/>
    </location>
</feature>
<sequence>MLAYLKFELRRMYREPRLIILTVAMPVILFLALGGSIKGNTPEETKDILAYLMVAWAAYGALLGTFSSGVGVSHERTAGWLRQLRITPLPPAVVVVTKAIACSLVAIPAVLVVSLIGMARDVDFGGGQLALLVLFMWLGSVPFALVGLAVGFVLPPNLAQPASFLVSFGLAFAGGIFISTDDMPKLMRQIVEWSPSFRFTQAGVSVLQQDSQSGAGWAIIAGWAVVFAALAALAYKRSAAAK</sequence>
<keyword evidence="3 6" id="KW-1133">Transmembrane helix</keyword>
<evidence type="ECO:0000256" key="2">
    <source>
        <dbReference type="ARBA" id="ARBA00022692"/>
    </source>
</evidence>